<evidence type="ECO:0000313" key="5">
    <source>
        <dbReference type="Proteomes" id="UP000254519"/>
    </source>
</evidence>
<dbReference type="PANTHER" id="PTHR35788:SF1">
    <property type="entry name" value="EXPORTED PROTEIN"/>
    <property type="match status" value="1"/>
</dbReference>
<dbReference type="Pfam" id="PF07501">
    <property type="entry name" value="G5"/>
    <property type="match status" value="1"/>
</dbReference>
<evidence type="ECO:0000256" key="2">
    <source>
        <dbReference type="SAM" id="MobiDB-lite"/>
    </source>
</evidence>
<feature type="compositionally biased region" description="Polar residues" evidence="2">
    <location>
        <begin position="378"/>
        <end position="389"/>
    </location>
</feature>
<dbReference type="EMBL" id="UGYZ01000002">
    <property type="protein sequence ID" value="SUJ07869.1"/>
    <property type="molecule type" value="Genomic_DNA"/>
</dbReference>
<evidence type="ECO:0000256" key="1">
    <source>
        <dbReference type="ARBA" id="ARBA00022729"/>
    </source>
</evidence>
<feature type="domain" description="G5" evidence="3">
    <location>
        <begin position="295"/>
        <end position="374"/>
    </location>
</feature>
<keyword evidence="5" id="KW-1185">Reference proteome</keyword>
<feature type="compositionally biased region" description="Basic and acidic residues" evidence="2">
    <location>
        <begin position="391"/>
        <end position="418"/>
    </location>
</feature>
<dbReference type="InterPro" id="IPR011098">
    <property type="entry name" value="G5_dom"/>
</dbReference>
<evidence type="ECO:0000313" key="4">
    <source>
        <dbReference type="EMBL" id="SUJ07869.1"/>
    </source>
</evidence>
<keyword evidence="1" id="KW-0732">Signal</keyword>
<dbReference type="Proteomes" id="UP000254519">
    <property type="component" value="Unassembled WGS sequence"/>
</dbReference>
<dbReference type="PANTHER" id="PTHR35788">
    <property type="entry name" value="EXPORTED PROTEIN-RELATED"/>
    <property type="match status" value="1"/>
</dbReference>
<proteinExistence type="predicted"/>
<dbReference type="InterPro" id="IPR052913">
    <property type="entry name" value="Glycopeptide_resist_protein"/>
</dbReference>
<sequence length="444" mass="50048">MKFILSGIIGFVLILFLFPLLINTKASAENKNTSTTIAGIPISADKASSIQGEVAAAINEWKMQPLIVKGETAIIEIDPKHIEFAITNAVDAYIQAVKTPWYKPWSKEIATDIPLDVTLSDEVEEILKSAPLFIVDETMQAIVVHSSFLKKTEVHAKEISISKDSLPRTSFEIQEIRRDHGPILSPLAEALDASLVKPGETFSFLQFFDGHSLTDQEAVNFFASVLYSVVLQAEVSILERHSQHTLPNFLEPGIEVDVSERLHRDFVFRNDSQTPMIFASKIDNEKLLIELYTLESDRTITYVVHKKEVKPRTIYRLSSSVRRGTEKLLQEGESGYQVTVTKKIVDQTGTELEEHISRDFYPPKHKIVIVSSDEPVQIETNEVSEQEATNTEEKKESNSETNHEQTSEENRSTERDSEQNEIEESPPKEVMYDKGGNVITDQDD</sequence>
<evidence type="ECO:0000259" key="3">
    <source>
        <dbReference type="PROSITE" id="PS51109"/>
    </source>
</evidence>
<name>A0A380BVB8_SPOPA</name>
<dbReference type="PROSITE" id="PS51109">
    <property type="entry name" value="G5"/>
    <property type="match status" value="1"/>
</dbReference>
<feature type="region of interest" description="Disordered" evidence="2">
    <location>
        <begin position="373"/>
        <end position="444"/>
    </location>
</feature>
<protein>
    <submittedName>
        <fullName evidence="4">Uncharacterized vancomycin resistance protein</fullName>
    </submittedName>
</protein>
<dbReference type="AlphaFoldDB" id="A0A380BVB8"/>
<dbReference type="Gene3D" id="2.20.230.10">
    <property type="entry name" value="Resuscitation-promoting factor rpfb"/>
    <property type="match status" value="1"/>
</dbReference>
<dbReference type="InterPro" id="IPR007391">
    <property type="entry name" value="Vancomycin_resist_VanW"/>
</dbReference>
<accession>A0A380BVB8</accession>
<gene>
    <name evidence="4" type="ORF">NCTC4822_01829</name>
</gene>
<reference evidence="4 5" key="1">
    <citation type="submission" date="2018-06" db="EMBL/GenBank/DDBJ databases">
        <authorList>
            <consortium name="Pathogen Informatics"/>
            <person name="Doyle S."/>
        </authorList>
    </citation>
    <scope>NUCLEOTIDE SEQUENCE [LARGE SCALE GENOMIC DNA]</scope>
    <source>
        <strain evidence="5">ATCC 11859 / DSM 33 / NCIB 8841 / NCTC 4822</strain>
    </source>
</reference>
<dbReference type="SMART" id="SM01208">
    <property type="entry name" value="G5"/>
    <property type="match status" value="1"/>
</dbReference>
<dbReference type="Pfam" id="PF04294">
    <property type="entry name" value="VanW"/>
    <property type="match status" value="1"/>
</dbReference>
<organism evidence="4 5">
    <name type="scientific">Sporosarcina pasteurii</name>
    <name type="common">Bacillus pasteurii</name>
    <dbReference type="NCBI Taxonomy" id="1474"/>
    <lineage>
        <taxon>Bacteria</taxon>
        <taxon>Bacillati</taxon>
        <taxon>Bacillota</taxon>
        <taxon>Bacilli</taxon>
        <taxon>Bacillales</taxon>
        <taxon>Caryophanaceae</taxon>
        <taxon>Sporosarcina</taxon>
    </lineage>
</organism>